<protein>
    <submittedName>
        <fullName evidence="1">Uncharacterized protein</fullName>
    </submittedName>
</protein>
<dbReference type="Proteomes" id="UP000028631">
    <property type="component" value="Unassembled WGS sequence"/>
</dbReference>
<name>A0A085VFJ6_PSESX</name>
<dbReference type="AlphaFoldDB" id="A0A085VFJ6"/>
<keyword evidence="2" id="KW-1185">Reference proteome</keyword>
<accession>A0A085VFJ6</accession>
<comment type="caution">
    <text evidence="1">The sequence shown here is derived from an EMBL/GenBank/DDBJ whole genome shotgun (WGS) entry which is preliminary data.</text>
</comment>
<dbReference type="PATRIC" id="fig|317.175.peg.3550"/>
<sequence length="149" mass="16518">MRKTYWYQYAIFGCDEGIVKRGYCLMKGDYGIHRGMLWNCFRQWFGCNAVGAAKAGATDSPYPCGSEFIREEAGRFDGFSSVVILPSRMNSLPQVRCFLRLCGSIEIWAGLMLSRASALLQFCVLRDSSREGGVAGGGREGLMLPVLFS</sequence>
<evidence type="ECO:0000313" key="1">
    <source>
        <dbReference type="EMBL" id="KFE54209.1"/>
    </source>
</evidence>
<evidence type="ECO:0000313" key="2">
    <source>
        <dbReference type="Proteomes" id="UP000028631"/>
    </source>
</evidence>
<reference evidence="1 2" key="1">
    <citation type="submission" date="2014-07" db="EMBL/GenBank/DDBJ databases">
        <title>Draft Genome Sequences of Environmental Pseudomonas syringae strains.</title>
        <authorList>
            <person name="Baltrus D.A."/>
            <person name="Berge O."/>
            <person name="Morris C."/>
        </authorList>
    </citation>
    <scope>NUCLEOTIDE SEQUENCE [LARGE SCALE GENOMIC DNA]</scope>
    <source>
        <strain evidence="1 2">GAW0119</strain>
    </source>
</reference>
<gene>
    <name evidence="1" type="ORF">IV01_17055</name>
</gene>
<organism evidence="1 2">
    <name type="scientific">Pseudomonas syringae</name>
    <dbReference type="NCBI Taxonomy" id="317"/>
    <lineage>
        <taxon>Bacteria</taxon>
        <taxon>Pseudomonadati</taxon>
        <taxon>Pseudomonadota</taxon>
        <taxon>Gammaproteobacteria</taxon>
        <taxon>Pseudomonadales</taxon>
        <taxon>Pseudomonadaceae</taxon>
        <taxon>Pseudomonas</taxon>
    </lineage>
</organism>
<dbReference type="EMBL" id="JPQU01000046">
    <property type="protein sequence ID" value="KFE54209.1"/>
    <property type="molecule type" value="Genomic_DNA"/>
</dbReference>
<proteinExistence type="predicted"/>